<evidence type="ECO:0000259" key="3">
    <source>
        <dbReference type="PROSITE" id="PS50966"/>
    </source>
</evidence>
<dbReference type="InterPro" id="IPR007527">
    <property type="entry name" value="Znf_SWIM"/>
</dbReference>
<dbReference type="GeneID" id="25299304"/>
<feature type="domain" description="SWIM-type" evidence="3">
    <location>
        <begin position="173"/>
        <end position="253"/>
    </location>
</feature>
<keyword evidence="1" id="KW-0862">Zinc</keyword>
<dbReference type="RefSeq" id="XP_013266631.1">
    <property type="nucleotide sequence ID" value="XM_013411177.1"/>
</dbReference>
<keyword evidence="1" id="KW-0479">Metal-binding</keyword>
<proteinExistence type="predicted"/>
<organism evidence="4 5">
    <name type="scientific">Rhinocladiella mackenziei CBS 650.93</name>
    <dbReference type="NCBI Taxonomy" id="1442369"/>
    <lineage>
        <taxon>Eukaryota</taxon>
        <taxon>Fungi</taxon>
        <taxon>Dikarya</taxon>
        <taxon>Ascomycota</taxon>
        <taxon>Pezizomycotina</taxon>
        <taxon>Eurotiomycetes</taxon>
        <taxon>Chaetothyriomycetidae</taxon>
        <taxon>Chaetothyriales</taxon>
        <taxon>Herpotrichiellaceae</taxon>
        <taxon>Rhinocladiella</taxon>
    </lineage>
</organism>
<keyword evidence="1" id="KW-0863">Zinc-finger</keyword>
<dbReference type="EMBL" id="KN847486">
    <property type="protein sequence ID" value="KIW99494.1"/>
    <property type="molecule type" value="Genomic_DNA"/>
</dbReference>
<keyword evidence="5" id="KW-1185">Reference proteome</keyword>
<evidence type="ECO:0000313" key="4">
    <source>
        <dbReference type="EMBL" id="KIW99494.1"/>
    </source>
</evidence>
<dbReference type="Proteomes" id="UP000053617">
    <property type="component" value="Unassembled WGS sequence"/>
</dbReference>
<dbReference type="HOGENOM" id="CLU_045150_0_0_1"/>
<feature type="region of interest" description="Disordered" evidence="2">
    <location>
        <begin position="101"/>
        <end position="120"/>
    </location>
</feature>
<dbReference type="STRING" id="1442369.A0A0D2IS06"/>
<evidence type="ECO:0000256" key="1">
    <source>
        <dbReference type="PROSITE-ProRule" id="PRU00325"/>
    </source>
</evidence>
<accession>A0A0D2IS06</accession>
<name>A0A0D2IS06_9EURO</name>
<sequence length="285" mass="31171">MDNSSTRLTPASSCTMLTSIFNGLSTLTPLSHSSSSHKTQAEPPRLSLTSEPVHSLLYNLSPADAEHARSLFLTLHVLFPHELLPALDLLDRRLVTRLTTQNLPPRSPGRRGAARDEDADVDTAEKCEMLNKELKVESRSDMCEVYYIHSHPSKVTTLARYHARNANPGATFYEVHLDSWNCSCPAFSVSAFQALNMHYNDEGEIASKASQVDHMHEPTTLEKESWSFGGVATNVHSSTPSCKHILAAVLVKAAPKLFNHGVRETVVSRDELAGWGGGWGALGTG</sequence>
<reference evidence="4 5" key="1">
    <citation type="submission" date="2015-01" db="EMBL/GenBank/DDBJ databases">
        <title>The Genome Sequence of Rhinocladiella mackenzie CBS 650.93.</title>
        <authorList>
            <consortium name="The Broad Institute Genomics Platform"/>
            <person name="Cuomo C."/>
            <person name="de Hoog S."/>
            <person name="Gorbushina A."/>
            <person name="Stielow B."/>
            <person name="Teixiera M."/>
            <person name="Abouelleil A."/>
            <person name="Chapman S.B."/>
            <person name="Priest M."/>
            <person name="Young S.K."/>
            <person name="Wortman J."/>
            <person name="Nusbaum C."/>
            <person name="Birren B."/>
        </authorList>
    </citation>
    <scope>NUCLEOTIDE SEQUENCE [LARGE SCALE GENOMIC DNA]</scope>
    <source>
        <strain evidence="4 5">CBS 650.93</strain>
    </source>
</reference>
<dbReference type="AlphaFoldDB" id="A0A0D2IS06"/>
<evidence type="ECO:0000313" key="5">
    <source>
        <dbReference type="Proteomes" id="UP000053617"/>
    </source>
</evidence>
<dbReference type="VEuPathDB" id="FungiDB:Z518_11233"/>
<protein>
    <recommendedName>
        <fullName evidence="3">SWIM-type domain-containing protein</fullName>
    </recommendedName>
</protein>
<evidence type="ECO:0000256" key="2">
    <source>
        <dbReference type="SAM" id="MobiDB-lite"/>
    </source>
</evidence>
<gene>
    <name evidence="4" type="ORF">Z518_11233</name>
</gene>
<dbReference type="GO" id="GO:0008270">
    <property type="term" value="F:zinc ion binding"/>
    <property type="evidence" value="ECO:0007669"/>
    <property type="project" value="UniProtKB-KW"/>
</dbReference>
<dbReference type="PROSITE" id="PS50966">
    <property type="entry name" value="ZF_SWIM"/>
    <property type="match status" value="1"/>
</dbReference>
<dbReference type="OrthoDB" id="5413281at2759"/>